<keyword evidence="2" id="KW-1185">Reference proteome</keyword>
<name>A0ABV8ZFL9_9FLAO</name>
<dbReference type="EMBL" id="JBHSFY010000007">
    <property type="protein sequence ID" value="MFC4477885.1"/>
    <property type="molecule type" value="Genomic_DNA"/>
</dbReference>
<dbReference type="Proteomes" id="UP001596003">
    <property type="component" value="Unassembled WGS sequence"/>
</dbReference>
<accession>A0ABV8ZFL9</accession>
<gene>
    <name evidence="1" type="ORF">ACFO3N_12485</name>
</gene>
<dbReference type="RefSeq" id="WP_379798170.1">
    <property type="nucleotide sequence ID" value="NZ_JBHSFY010000007.1"/>
</dbReference>
<evidence type="ECO:0000313" key="2">
    <source>
        <dbReference type="Proteomes" id="UP001596003"/>
    </source>
</evidence>
<sequence length="168" mass="20335">MTIKEIKYEKDCGLITSTKEIFVTAFNSSVEIWVDTEFEEKLEPTEKQIAVFEDFLNIHPDEFLRLTVELENYRKLLIQKGRIVRRTKNFHNYRELKFKQILLPKQNDTKEQYLFIFADTDWKIKYSEYNIELEILIANNKLELVQEMTGLWTRLEWDSYHNANKDKD</sequence>
<evidence type="ECO:0008006" key="3">
    <source>
        <dbReference type="Google" id="ProtNLM"/>
    </source>
</evidence>
<reference evidence="2" key="1">
    <citation type="journal article" date="2019" name="Int. J. Syst. Evol. Microbiol.">
        <title>The Global Catalogue of Microorganisms (GCM) 10K type strain sequencing project: providing services to taxonomists for standard genome sequencing and annotation.</title>
        <authorList>
            <consortium name="The Broad Institute Genomics Platform"/>
            <consortium name="The Broad Institute Genome Sequencing Center for Infectious Disease"/>
            <person name="Wu L."/>
            <person name="Ma J."/>
        </authorList>
    </citation>
    <scope>NUCLEOTIDE SEQUENCE [LARGE SCALE GENOMIC DNA]</scope>
    <source>
        <strain evidence="2">NBRC 103627</strain>
    </source>
</reference>
<organism evidence="1 2">
    <name type="scientific">Flavobacterium chungangensis</name>
    <dbReference type="NCBI Taxonomy" id="2708132"/>
    <lineage>
        <taxon>Bacteria</taxon>
        <taxon>Pseudomonadati</taxon>
        <taxon>Bacteroidota</taxon>
        <taxon>Flavobacteriia</taxon>
        <taxon>Flavobacteriales</taxon>
        <taxon>Flavobacteriaceae</taxon>
        <taxon>Flavobacterium</taxon>
    </lineage>
</organism>
<evidence type="ECO:0000313" key="1">
    <source>
        <dbReference type="EMBL" id="MFC4477885.1"/>
    </source>
</evidence>
<proteinExistence type="predicted"/>
<protein>
    <recommendedName>
        <fullName evidence="3">Transposase</fullName>
    </recommendedName>
</protein>
<comment type="caution">
    <text evidence="1">The sequence shown here is derived from an EMBL/GenBank/DDBJ whole genome shotgun (WGS) entry which is preliminary data.</text>
</comment>